<comment type="pathway">
    <text evidence="1">Cell wall biogenesis; cell wall polysaccharide biosynthesis.</text>
</comment>
<dbReference type="PANTHER" id="PTHR43179">
    <property type="entry name" value="RHAMNOSYLTRANSFERASE WBBL"/>
    <property type="match status" value="1"/>
</dbReference>
<comment type="caution">
    <text evidence="6">The sequence shown here is derived from an EMBL/GenBank/DDBJ whole genome shotgun (WGS) entry which is preliminary data.</text>
</comment>
<dbReference type="AlphaFoldDB" id="A0A3D4S5I7"/>
<evidence type="ECO:0000313" key="7">
    <source>
        <dbReference type="Proteomes" id="UP000262195"/>
    </source>
</evidence>
<sequence>MSRPAVKVIALVVTYNRKVLLEECLHALLEQSLPVDKLVVIDNDSTDGTDELFAVGELFDRPTIDYIKLPENTGGAGGFYEGIRYATEQYDYQWLWLMDDDTIVYKDTLQSFNTALGSFEADDREDVSFLASTVFGPENEPMNVPVLDSRRSSNGYPDWYFNLADGLVKIESATFVSLLINGDAIRKIGYPCKDYFIWGDDTEYTQRLTKYYGPAFLVGSAKVLHKRFNTKRLSILDEENENRIKLYYYMCRNSLINYSAYGSSSDTIKAVIYNLYICLQLLFKPGIHYRFKKIKTLFRGMGAFLFRRYDYEGFKNRMKHTGM</sequence>
<name>A0A3D4S5I7_9ENTE</name>
<dbReference type="STRING" id="1121105.GCA_000421665_01291"/>
<dbReference type="InterPro" id="IPR029044">
    <property type="entry name" value="Nucleotide-diphossugar_trans"/>
</dbReference>
<evidence type="ECO:0000256" key="1">
    <source>
        <dbReference type="ARBA" id="ARBA00004776"/>
    </source>
</evidence>
<evidence type="ECO:0000256" key="3">
    <source>
        <dbReference type="ARBA" id="ARBA00022676"/>
    </source>
</evidence>
<gene>
    <name evidence="6" type="ORF">DIW15_03300</name>
</gene>
<accession>A0A3D4S5I7</accession>
<evidence type="ECO:0000313" key="6">
    <source>
        <dbReference type="EMBL" id="HCS93722.1"/>
    </source>
</evidence>
<dbReference type="Gene3D" id="3.90.550.10">
    <property type="entry name" value="Spore Coat Polysaccharide Biosynthesis Protein SpsA, Chain A"/>
    <property type="match status" value="1"/>
</dbReference>
<organism evidence="6 7">
    <name type="scientific">Bavariicoccus seileri</name>
    <dbReference type="NCBI Taxonomy" id="549685"/>
    <lineage>
        <taxon>Bacteria</taxon>
        <taxon>Bacillati</taxon>
        <taxon>Bacillota</taxon>
        <taxon>Bacilli</taxon>
        <taxon>Lactobacillales</taxon>
        <taxon>Enterococcaceae</taxon>
        <taxon>Bavariicoccus</taxon>
    </lineage>
</organism>
<dbReference type="CDD" id="cd04185">
    <property type="entry name" value="GT_2_like_b"/>
    <property type="match status" value="1"/>
</dbReference>
<proteinExistence type="inferred from homology"/>
<evidence type="ECO:0000259" key="5">
    <source>
        <dbReference type="Pfam" id="PF00535"/>
    </source>
</evidence>
<dbReference type="GO" id="GO:0016757">
    <property type="term" value="F:glycosyltransferase activity"/>
    <property type="evidence" value="ECO:0007669"/>
    <property type="project" value="UniProtKB-KW"/>
</dbReference>
<comment type="similarity">
    <text evidence="2">Belongs to the glycosyltransferase 2 family.</text>
</comment>
<feature type="domain" description="Glycosyltransferase 2-like" evidence="5">
    <location>
        <begin position="11"/>
        <end position="112"/>
    </location>
</feature>
<keyword evidence="3" id="KW-0328">Glycosyltransferase</keyword>
<dbReference type="InterPro" id="IPR001173">
    <property type="entry name" value="Glyco_trans_2-like"/>
</dbReference>
<keyword evidence="4" id="KW-0808">Transferase</keyword>
<dbReference type="SUPFAM" id="SSF53448">
    <property type="entry name" value="Nucleotide-diphospho-sugar transferases"/>
    <property type="match status" value="1"/>
</dbReference>
<dbReference type="Proteomes" id="UP000262195">
    <property type="component" value="Unassembled WGS sequence"/>
</dbReference>
<reference evidence="6 7" key="1">
    <citation type="journal article" date="2018" name="Nat. Biotechnol.">
        <title>A standardized bacterial taxonomy based on genome phylogeny substantially revises the tree of life.</title>
        <authorList>
            <person name="Parks D.H."/>
            <person name="Chuvochina M."/>
            <person name="Waite D.W."/>
            <person name="Rinke C."/>
            <person name="Skarshewski A."/>
            <person name="Chaumeil P.A."/>
            <person name="Hugenholtz P."/>
        </authorList>
    </citation>
    <scope>NUCLEOTIDE SEQUENCE [LARGE SCALE GENOMIC DNA]</scope>
    <source>
        <strain evidence="6">UBA11306</strain>
    </source>
</reference>
<dbReference type="EMBL" id="DQHO01000020">
    <property type="protein sequence ID" value="HCS93722.1"/>
    <property type="molecule type" value="Genomic_DNA"/>
</dbReference>
<evidence type="ECO:0000256" key="2">
    <source>
        <dbReference type="ARBA" id="ARBA00006739"/>
    </source>
</evidence>
<dbReference type="PANTHER" id="PTHR43179:SF12">
    <property type="entry name" value="GALACTOFURANOSYLTRANSFERASE GLFT2"/>
    <property type="match status" value="1"/>
</dbReference>
<dbReference type="Pfam" id="PF00535">
    <property type="entry name" value="Glycos_transf_2"/>
    <property type="match status" value="1"/>
</dbReference>
<protein>
    <recommendedName>
        <fullName evidence="5">Glycosyltransferase 2-like domain-containing protein</fullName>
    </recommendedName>
</protein>
<evidence type="ECO:0000256" key="4">
    <source>
        <dbReference type="ARBA" id="ARBA00022679"/>
    </source>
</evidence>